<accession>A0A0D8FR98</accession>
<organism evidence="1 2">
    <name type="scientific">Ferrimicrobium acidiphilum DSM 19497</name>
    <dbReference type="NCBI Taxonomy" id="1121877"/>
    <lineage>
        <taxon>Bacteria</taxon>
        <taxon>Bacillati</taxon>
        <taxon>Actinomycetota</taxon>
        <taxon>Acidimicrobiia</taxon>
        <taxon>Acidimicrobiales</taxon>
        <taxon>Acidimicrobiaceae</taxon>
        <taxon>Ferrimicrobium</taxon>
    </lineage>
</organism>
<comment type="caution">
    <text evidence="1">The sequence shown here is derived from an EMBL/GenBank/DDBJ whole genome shotgun (WGS) entry which is preliminary data.</text>
</comment>
<dbReference type="Proteomes" id="UP000032336">
    <property type="component" value="Unassembled WGS sequence"/>
</dbReference>
<dbReference type="STRING" id="1121877.FEAC_24880"/>
<dbReference type="AlphaFoldDB" id="A0A0D8FR98"/>
<dbReference type="EMBL" id="JXUW01000029">
    <property type="protein sequence ID" value="KJE75785.1"/>
    <property type="molecule type" value="Genomic_DNA"/>
</dbReference>
<gene>
    <name evidence="1" type="ORF">FEAC_24880</name>
</gene>
<protein>
    <submittedName>
        <fullName evidence="1">Uncharacterized protein</fullName>
    </submittedName>
</protein>
<reference evidence="1 2" key="1">
    <citation type="submission" date="2015-01" db="EMBL/GenBank/DDBJ databases">
        <title>Draft genome of the acidophilic iron oxidizer Ferrimicrobium acidiphilum strain T23.</title>
        <authorList>
            <person name="Poehlein A."/>
            <person name="Eisen S."/>
            <person name="Schloemann M."/>
            <person name="Johnson B.D."/>
            <person name="Daniel R."/>
            <person name="Muehling M."/>
        </authorList>
    </citation>
    <scope>NUCLEOTIDE SEQUENCE [LARGE SCALE GENOMIC DNA]</scope>
    <source>
        <strain evidence="1 2">T23</strain>
    </source>
</reference>
<sequence>MRIGWVSVVCIQITFQSGLGWCEGSPTHDEADMDPGSPRFVSLRVVGGVPNDWDLLKESCVVETA</sequence>
<evidence type="ECO:0000313" key="1">
    <source>
        <dbReference type="EMBL" id="KJE75785.1"/>
    </source>
</evidence>
<proteinExistence type="predicted"/>
<name>A0A0D8FR98_9ACTN</name>
<evidence type="ECO:0000313" key="2">
    <source>
        <dbReference type="Proteomes" id="UP000032336"/>
    </source>
</evidence>
<keyword evidence="2" id="KW-1185">Reference proteome</keyword>